<dbReference type="RefSeq" id="WP_143085372.1">
    <property type="nucleotide sequence ID" value="NZ_FOOK01000030.1"/>
</dbReference>
<accession>A0A1I2RK69</accession>
<feature type="transmembrane region" description="Helical" evidence="1">
    <location>
        <begin position="53"/>
        <end position="70"/>
    </location>
</feature>
<keyword evidence="1" id="KW-1133">Transmembrane helix</keyword>
<protein>
    <recommendedName>
        <fullName evidence="4">ABC-2 type transport system permease protein</fullName>
    </recommendedName>
</protein>
<keyword evidence="1" id="KW-0472">Membrane</keyword>
<reference evidence="2 3" key="1">
    <citation type="submission" date="2016-10" db="EMBL/GenBank/DDBJ databases">
        <authorList>
            <person name="de Groot N.N."/>
        </authorList>
    </citation>
    <scope>NUCLEOTIDE SEQUENCE [LARGE SCALE GENOMIC DNA]</scope>
    <source>
        <strain evidence="2 3">DSM 44945</strain>
    </source>
</reference>
<evidence type="ECO:0008006" key="4">
    <source>
        <dbReference type="Google" id="ProtNLM"/>
    </source>
</evidence>
<keyword evidence="1" id="KW-0812">Transmembrane</keyword>
<dbReference type="Proteomes" id="UP000198661">
    <property type="component" value="Unassembled WGS sequence"/>
</dbReference>
<dbReference type="EMBL" id="FOOK01000030">
    <property type="protein sequence ID" value="SFG39017.1"/>
    <property type="molecule type" value="Genomic_DNA"/>
</dbReference>
<dbReference type="STRING" id="201973.SAMN04488025_13033"/>
<feature type="transmembrane region" description="Helical" evidence="1">
    <location>
        <begin position="113"/>
        <end position="132"/>
    </location>
</feature>
<feature type="transmembrane region" description="Helical" evidence="1">
    <location>
        <begin position="138"/>
        <end position="159"/>
    </location>
</feature>
<proteinExistence type="predicted"/>
<feature type="transmembrane region" description="Helical" evidence="1">
    <location>
        <begin position="171"/>
        <end position="190"/>
    </location>
</feature>
<organism evidence="2 3">
    <name type="scientific">Planifilum fulgidum</name>
    <dbReference type="NCBI Taxonomy" id="201973"/>
    <lineage>
        <taxon>Bacteria</taxon>
        <taxon>Bacillati</taxon>
        <taxon>Bacillota</taxon>
        <taxon>Bacilli</taxon>
        <taxon>Bacillales</taxon>
        <taxon>Thermoactinomycetaceae</taxon>
        <taxon>Planifilum</taxon>
    </lineage>
</organism>
<name>A0A1I2RK69_9BACL</name>
<evidence type="ECO:0000313" key="3">
    <source>
        <dbReference type="Proteomes" id="UP000198661"/>
    </source>
</evidence>
<keyword evidence="3" id="KW-1185">Reference proteome</keyword>
<sequence length="244" mass="27907">MSQALWIALTELRRRWIGLAGGILFALFLGLMFGTLLNGYIRDPESANMNDLMVDYLLIAVLPVMGTAFSREYLSWSSLKEDPFLRRLSFLRMWPIPLSVIVWSRLIYSLISYVAGTLALFAAMTAVGWNGYVSQWGLPLYGFFLLFWFGYGLTLCGLFTCLEFGIRFKTYTVISFILVFTLFGGLITWHDLDWNQERAIFERVLHLVQTYEALPGLVACLAAVGFVGLWKHVMTRRITRIDLP</sequence>
<dbReference type="OrthoDB" id="2380965at2"/>
<feature type="transmembrane region" description="Helical" evidence="1">
    <location>
        <begin position="210"/>
        <end position="230"/>
    </location>
</feature>
<dbReference type="AlphaFoldDB" id="A0A1I2RK69"/>
<feature type="transmembrane region" description="Helical" evidence="1">
    <location>
        <begin position="16"/>
        <end position="41"/>
    </location>
</feature>
<evidence type="ECO:0000256" key="1">
    <source>
        <dbReference type="SAM" id="Phobius"/>
    </source>
</evidence>
<evidence type="ECO:0000313" key="2">
    <source>
        <dbReference type="EMBL" id="SFG39017.1"/>
    </source>
</evidence>
<gene>
    <name evidence="2" type="ORF">SAMN04488025_13033</name>
</gene>